<dbReference type="AlphaFoldDB" id="A0A5N4B5T8"/>
<dbReference type="Proteomes" id="UP000327044">
    <property type="component" value="Unassembled WGS sequence"/>
</dbReference>
<dbReference type="PANTHER" id="PTHR46762">
    <property type="entry name" value="NUCLEOREDOXIN-LIKE PROTEIN 2"/>
    <property type="match status" value="1"/>
</dbReference>
<proteinExistence type="predicted"/>
<dbReference type="GO" id="GO:0045494">
    <property type="term" value="P:photoreceptor cell maintenance"/>
    <property type="evidence" value="ECO:0007669"/>
    <property type="project" value="InterPro"/>
</dbReference>
<dbReference type="InterPro" id="IPR012336">
    <property type="entry name" value="Thioredoxin-like_fold"/>
</dbReference>
<dbReference type="Pfam" id="PF13905">
    <property type="entry name" value="Thioredoxin_8"/>
    <property type="match status" value="1"/>
</dbReference>
<feature type="domain" description="Thioredoxin" evidence="1">
    <location>
        <begin position="1"/>
        <end position="114"/>
    </location>
</feature>
<name>A0A5N4B5T8_PHOPY</name>
<sequence length="114" mass="13274">MYYFSASWCSGCKLLLPKIKSIYTESRNRQIPLEIIYISLDDNMEEMMKGFRNNHGNWFAIPFGSPVIEELRYRFEVAYVPFIAVLKNDGTIVTKNGKKEVEDLGINVLETWID</sequence>
<dbReference type="PROSITE" id="PS51352">
    <property type="entry name" value="THIOREDOXIN_2"/>
    <property type="match status" value="1"/>
</dbReference>
<dbReference type="GO" id="GO:0007600">
    <property type="term" value="P:sensory perception"/>
    <property type="evidence" value="ECO:0007669"/>
    <property type="project" value="InterPro"/>
</dbReference>
<reference evidence="2 3" key="1">
    <citation type="journal article" date="2018" name="Elife">
        <title>Firefly genomes illuminate parallel origins of bioluminescence in beetles.</title>
        <authorList>
            <person name="Fallon T.R."/>
            <person name="Lower S.E."/>
            <person name="Chang C.H."/>
            <person name="Bessho-Uehara M."/>
            <person name="Martin G.J."/>
            <person name="Bewick A.J."/>
            <person name="Behringer M."/>
            <person name="Debat H.J."/>
            <person name="Wong I."/>
            <person name="Day J.C."/>
            <person name="Suvorov A."/>
            <person name="Silva C.J."/>
            <person name="Stanger-Hall K.F."/>
            <person name="Hall D.W."/>
            <person name="Schmitz R.J."/>
            <person name="Nelson D.R."/>
            <person name="Lewis S.M."/>
            <person name="Shigenobu S."/>
            <person name="Bybee S.M."/>
            <person name="Larracuente A.M."/>
            <person name="Oba Y."/>
            <person name="Weng J.K."/>
        </authorList>
    </citation>
    <scope>NUCLEOTIDE SEQUENCE [LARGE SCALE GENOMIC DNA]</scope>
    <source>
        <strain evidence="2">1611_PpyrPB1</strain>
        <tissue evidence="2">Whole body</tissue>
    </source>
</reference>
<dbReference type="Gene3D" id="3.40.30.10">
    <property type="entry name" value="Glutaredoxin"/>
    <property type="match status" value="1"/>
</dbReference>
<keyword evidence="3" id="KW-1185">Reference proteome</keyword>
<dbReference type="InterPro" id="IPR029519">
    <property type="entry name" value="RdCVF2"/>
</dbReference>
<accession>A0A5N4B5T8</accession>
<dbReference type="InParanoid" id="A0A5N4B5T8"/>
<evidence type="ECO:0000313" key="2">
    <source>
        <dbReference type="EMBL" id="KAB0804720.1"/>
    </source>
</evidence>
<evidence type="ECO:0000259" key="1">
    <source>
        <dbReference type="PROSITE" id="PS51352"/>
    </source>
</evidence>
<dbReference type="InterPro" id="IPR013766">
    <property type="entry name" value="Thioredoxin_domain"/>
</dbReference>
<dbReference type="EMBL" id="VVIM01000001">
    <property type="protein sequence ID" value="KAB0804720.1"/>
    <property type="molecule type" value="Genomic_DNA"/>
</dbReference>
<dbReference type="InterPro" id="IPR036249">
    <property type="entry name" value="Thioredoxin-like_sf"/>
</dbReference>
<dbReference type="SUPFAM" id="SSF52833">
    <property type="entry name" value="Thioredoxin-like"/>
    <property type="match status" value="1"/>
</dbReference>
<gene>
    <name evidence="2" type="ORF">PPYR_01690</name>
</gene>
<dbReference type="PANTHER" id="PTHR46762:SF1">
    <property type="entry name" value="NUCLEOREDOXIN-LIKE PROTEIN 2"/>
    <property type="match status" value="1"/>
</dbReference>
<comment type="caution">
    <text evidence="2">The sequence shown here is derived from an EMBL/GenBank/DDBJ whole genome shotgun (WGS) entry which is preliminary data.</text>
</comment>
<evidence type="ECO:0000313" key="3">
    <source>
        <dbReference type="Proteomes" id="UP000327044"/>
    </source>
</evidence>
<organism evidence="2 3">
    <name type="scientific">Photinus pyralis</name>
    <name type="common">Common eastern firefly</name>
    <name type="synonym">Lampyris pyralis</name>
    <dbReference type="NCBI Taxonomy" id="7054"/>
    <lineage>
        <taxon>Eukaryota</taxon>
        <taxon>Metazoa</taxon>
        <taxon>Ecdysozoa</taxon>
        <taxon>Arthropoda</taxon>
        <taxon>Hexapoda</taxon>
        <taxon>Insecta</taxon>
        <taxon>Pterygota</taxon>
        <taxon>Neoptera</taxon>
        <taxon>Endopterygota</taxon>
        <taxon>Coleoptera</taxon>
        <taxon>Polyphaga</taxon>
        <taxon>Elateriformia</taxon>
        <taxon>Elateroidea</taxon>
        <taxon>Lampyridae</taxon>
        <taxon>Lampyrinae</taxon>
        <taxon>Photinus</taxon>
    </lineage>
</organism>
<protein>
    <recommendedName>
        <fullName evidence="1">Thioredoxin domain-containing protein</fullName>
    </recommendedName>
</protein>